<dbReference type="Proteomes" id="UP001620626">
    <property type="component" value="Unassembled WGS sequence"/>
</dbReference>
<protein>
    <recommendedName>
        <fullName evidence="4">Transmembrane protein</fullName>
    </recommendedName>
</protein>
<evidence type="ECO:0000313" key="2">
    <source>
        <dbReference type="EMBL" id="KAL3082579.1"/>
    </source>
</evidence>
<keyword evidence="3" id="KW-1185">Reference proteome</keyword>
<organism evidence="2 3">
    <name type="scientific">Heterodera trifolii</name>
    <dbReference type="NCBI Taxonomy" id="157864"/>
    <lineage>
        <taxon>Eukaryota</taxon>
        <taxon>Metazoa</taxon>
        <taxon>Ecdysozoa</taxon>
        <taxon>Nematoda</taxon>
        <taxon>Chromadorea</taxon>
        <taxon>Rhabditida</taxon>
        <taxon>Tylenchina</taxon>
        <taxon>Tylenchomorpha</taxon>
        <taxon>Tylenchoidea</taxon>
        <taxon>Heteroderidae</taxon>
        <taxon>Heteroderinae</taxon>
        <taxon>Heterodera</taxon>
    </lineage>
</organism>
<evidence type="ECO:0008006" key="4">
    <source>
        <dbReference type="Google" id="ProtNLM"/>
    </source>
</evidence>
<dbReference type="AlphaFoldDB" id="A0ABD2IRE1"/>
<gene>
    <name evidence="2" type="ORF">niasHT_030593</name>
</gene>
<evidence type="ECO:0000313" key="3">
    <source>
        <dbReference type="Proteomes" id="UP001620626"/>
    </source>
</evidence>
<reference evidence="2 3" key="1">
    <citation type="submission" date="2024-10" db="EMBL/GenBank/DDBJ databases">
        <authorList>
            <person name="Kim D."/>
        </authorList>
    </citation>
    <scope>NUCLEOTIDE SEQUENCE [LARGE SCALE GENOMIC DNA]</scope>
    <source>
        <strain evidence="2">BH-2024</strain>
    </source>
</reference>
<dbReference type="EMBL" id="JBICBT010001106">
    <property type="protein sequence ID" value="KAL3082579.1"/>
    <property type="molecule type" value="Genomic_DNA"/>
</dbReference>
<comment type="caution">
    <text evidence="2">The sequence shown here is derived from an EMBL/GenBank/DDBJ whole genome shotgun (WGS) entry which is preliminary data.</text>
</comment>
<feature type="signal peptide" evidence="1">
    <location>
        <begin position="1"/>
        <end position="24"/>
    </location>
</feature>
<proteinExistence type="predicted"/>
<feature type="chain" id="PRO_5044806877" description="Transmembrane protein" evidence="1">
    <location>
        <begin position="25"/>
        <end position="120"/>
    </location>
</feature>
<name>A0ABD2IRE1_9BILA</name>
<evidence type="ECO:0000256" key="1">
    <source>
        <dbReference type="SAM" id="SignalP"/>
    </source>
</evidence>
<sequence>MTSFGSPLFFVVLFSSSFVVLCNNQPNLWQNDQGSKFGAMTFGRSPFSAYLSRGSSINCGTKYLITLRKLNTLIAEAHEEMEKCEKLTDGKTDEDEARRKADAKMKQFEAKMEMIGKMFV</sequence>
<accession>A0ABD2IRE1</accession>
<keyword evidence="1" id="KW-0732">Signal</keyword>